<dbReference type="EMBL" id="QAMZ01000014">
    <property type="protein sequence ID" value="PWL55052.1"/>
    <property type="molecule type" value="Genomic_DNA"/>
</dbReference>
<sequence length="198" mass="22800">MNKKVIIGGLAVVVLLGIGGYSIVKKNKKKEANNIKIEQQKEVESLNKNELNNSIKGLSDQELIKKYLLLKDSKVPVKDRVEASEVARKFVKAITEYSSDDPNKGEKEALSCVSEEIYKDIQGMFITKESDNTIENIVVDEEYSEETYNHEKNDYIFIKVRDGYYITDKYNQKREDVISYVVQLLKINGQYKVISFKR</sequence>
<proteinExistence type="predicted"/>
<feature type="transmembrane region" description="Helical" evidence="1">
    <location>
        <begin position="6"/>
        <end position="24"/>
    </location>
</feature>
<dbReference type="RefSeq" id="WP_168972677.1">
    <property type="nucleotide sequence ID" value="NZ_JABAGG010000041.1"/>
</dbReference>
<protein>
    <submittedName>
        <fullName evidence="2">Uncharacterized protein</fullName>
    </submittedName>
</protein>
<organism evidence="2 3">
    <name type="scientific">Clostridium cadaveris</name>
    <dbReference type="NCBI Taxonomy" id="1529"/>
    <lineage>
        <taxon>Bacteria</taxon>
        <taxon>Bacillati</taxon>
        <taxon>Bacillota</taxon>
        <taxon>Clostridia</taxon>
        <taxon>Eubacteriales</taxon>
        <taxon>Clostridiaceae</taxon>
        <taxon>Clostridium</taxon>
    </lineage>
</organism>
<comment type="caution">
    <text evidence="2">The sequence shown here is derived from an EMBL/GenBank/DDBJ whole genome shotgun (WGS) entry which is preliminary data.</text>
</comment>
<evidence type="ECO:0000313" key="3">
    <source>
        <dbReference type="Proteomes" id="UP000246114"/>
    </source>
</evidence>
<keyword evidence="1" id="KW-1133">Transmembrane helix</keyword>
<reference evidence="2 3" key="1">
    <citation type="submission" date="2018-03" db="EMBL/GenBank/DDBJ databases">
        <title>The uncultured portion of the human microbiome is neutrally assembled.</title>
        <authorList>
            <person name="Jeraldo P."/>
            <person name="Boardman L."/>
            <person name="White B.A."/>
            <person name="Nelson H."/>
            <person name="Goldenfeld N."/>
            <person name="Chia N."/>
        </authorList>
    </citation>
    <scope>NUCLEOTIDE SEQUENCE [LARGE SCALE GENOMIC DNA]</scope>
    <source>
        <strain evidence="2">CIM:MAG 903</strain>
    </source>
</reference>
<keyword evidence="1" id="KW-0812">Transmembrane</keyword>
<evidence type="ECO:0000256" key="1">
    <source>
        <dbReference type="SAM" id="Phobius"/>
    </source>
</evidence>
<name>A0A316M936_9CLOT</name>
<dbReference type="Proteomes" id="UP000246114">
    <property type="component" value="Unassembled WGS sequence"/>
</dbReference>
<gene>
    <name evidence="2" type="ORF">DBY38_02805</name>
</gene>
<keyword evidence="1" id="KW-0472">Membrane</keyword>
<dbReference type="AlphaFoldDB" id="A0A316M936"/>
<evidence type="ECO:0000313" key="2">
    <source>
        <dbReference type="EMBL" id="PWL55052.1"/>
    </source>
</evidence>
<accession>A0A316M936</accession>